<reference evidence="4" key="1">
    <citation type="journal article" date="2014" name="Genome Announc.">
        <title>De novo whole-genome sequence and genome annotation of Lichtheimia ramosa.</title>
        <authorList>
            <person name="Linde J."/>
            <person name="Schwartze V."/>
            <person name="Binder U."/>
            <person name="Lass-Florl C."/>
            <person name="Voigt K."/>
            <person name="Horn F."/>
        </authorList>
    </citation>
    <scope>NUCLEOTIDE SEQUENCE</scope>
    <source>
        <strain evidence="4">JMRC FSU:6197</strain>
    </source>
</reference>
<evidence type="ECO:0000313" key="4">
    <source>
        <dbReference type="EMBL" id="CDS04793.1"/>
    </source>
</evidence>
<dbReference type="Gene3D" id="2.130.10.10">
    <property type="entry name" value="YVTN repeat-like/Quinoprotein amine dehydrogenase"/>
    <property type="match status" value="2"/>
</dbReference>
<proteinExistence type="predicted"/>
<dbReference type="PANTHER" id="PTHR45296">
    <property type="entry name" value="TRANSDUCIN/WD40 REPEAT-LIKE SUPERFAMILY PROTEIN"/>
    <property type="match status" value="1"/>
</dbReference>
<dbReference type="OrthoDB" id="2161379at2759"/>
<dbReference type="SMART" id="SM00320">
    <property type="entry name" value="WD40"/>
    <property type="match status" value="5"/>
</dbReference>
<dbReference type="PROSITE" id="PS50082">
    <property type="entry name" value="WD_REPEATS_2"/>
    <property type="match status" value="2"/>
</dbReference>
<feature type="repeat" description="WD" evidence="3">
    <location>
        <begin position="243"/>
        <end position="288"/>
    </location>
</feature>
<accession>A0A077WCL5</accession>
<feature type="repeat" description="WD" evidence="3">
    <location>
        <begin position="10"/>
        <end position="55"/>
    </location>
</feature>
<evidence type="ECO:0000256" key="1">
    <source>
        <dbReference type="ARBA" id="ARBA00022574"/>
    </source>
</evidence>
<dbReference type="AlphaFoldDB" id="A0A077WCL5"/>
<dbReference type="SUPFAM" id="SSF50978">
    <property type="entry name" value="WD40 repeat-like"/>
    <property type="match status" value="1"/>
</dbReference>
<dbReference type="InterPro" id="IPR001680">
    <property type="entry name" value="WD40_rpt"/>
</dbReference>
<dbReference type="InterPro" id="IPR036322">
    <property type="entry name" value="WD40_repeat_dom_sf"/>
</dbReference>
<keyword evidence="2" id="KW-0677">Repeat</keyword>
<dbReference type="EMBL" id="LK023315">
    <property type="protein sequence ID" value="CDS04793.1"/>
    <property type="molecule type" value="Genomic_DNA"/>
</dbReference>
<protein>
    <submittedName>
        <fullName evidence="4">Uncharacterized protein</fullName>
    </submittedName>
</protein>
<keyword evidence="1 3" id="KW-0853">WD repeat</keyword>
<organism evidence="4">
    <name type="scientific">Lichtheimia ramosa</name>
    <dbReference type="NCBI Taxonomy" id="688394"/>
    <lineage>
        <taxon>Eukaryota</taxon>
        <taxon>Fungi</taxon>
        <taxon>Fungi incertae sedis</taxon>
        <taxon>Mucoromycota</taxon>
        <taxon>Mucoromycotina</taxon>
        <taxon>Mucoromycetes</taxon>
        <taxon>Mucorales</taxon>
        <taxon>Lichtheimiaceae</taxon>
        <taxon>Lichtheimia</taxon>
    </lineage>
</organism>
<name>A0A077WCL5_9FUNG</name>
<gene>
    <name evidence="4" type="ORF">LRAMOSA07323</name>
</gene>
<dbReference type="PANTHER" id="PTHR45296:SF1">
    <property type="entry name" value="TRANSDUCIN_WD40 REPEAT-LIKE SUPERFAMILY PROTEIN"/>
    <property type="match status" value="1"/>
</dbReference>
<dbReference type="Pfam" id="PF00400">
    <property type="entry name" value="WD40"/>
    <property type="match status" value="3"/>
</dbReference>
<evidence type="ECO:0000256" key="3">
    <source>
        <dbReference type="PROSITE-ProRule" id="PRU00221"/>
    </source>
</evidence>
<evidence type="ECO:0000256" key="2">
    <source>
        <dbReference type="ARBA" id="ARBA00022737"/>
    </source>
</evidence>
<dbReference type="InterPro" id="IPR015943">
    <property type="entry name" value="WD40/YVTN_repeat-like_dom_sf"/>
</dbReference>
<dbReference type="PROSITE" id="PS50294">
    <property type="entry name" value="WD_REPEATS_REGION"/>
    <property type="match status" value="2"/>
</dbReference>
<dbReference type="PROSITE" id="PS00678">
    <property type="entry name" value="WD_REPEATS_1"/>
    <property type="match status" value="2"/>
</dbReference>
<dbReference type="InterPro" id="IPR019775">
    <property type="entry name" value="WD40_repeat_CS"/>
</dbReference>
<sequence length="334" mass="36923">MNSITPVSRLDGHKAAVLCVKYAQGSVLGDHVLASGAEDNSCRLWDLRQGRAVKGIQKLGDAVSSIAFATQKPLVYLASGKKVYAYDLRNEGLILTTPAEEYEFNDDEINSIDVRDNFLVTGDDQGDVKVVDMDKNKIYKKLIKKHNTICMAVRFRARKPWEVWSGGLDCQLFQWDFSRGTPMNITNTNETAPGQQQMFNPPFVYSLDTSSDGQWIAAGLGDGSMQLFYGGGKKNKSKEMRFTDAHNHLVNCISFLPSIKGKSQQLLSGSANGTVKLWELTDSITVEPKQSYQLDSTMARLNWLEYCSMDQGRIAAAGVGQTSNLGALHIYSIL</sequence>